<evidence type="ECO:0000313" key="4">
    <source>
        <dbReference type="Proteomes" id="UP000683925"/>
    </source>
</evidence>
<proteinExistence type="predicted"/>
<feature type="coiled-coil region" evidence="1">
    <location>
        <begin position="222"/>
        <end position="260"/>
    </location>
</feature>
<dbReference type="AlphaFoldDB" id="A0A8S1YFG7"/>
<dbReference type="InterPro" id="IPR000270">
    <property type="entry name" value="PB1_dom"/>
</dbReference>
<protein>
    <recommendedName>
        <fullName evidence="2">PB1 domain-containing protein</fullName>
    </recommendedName>
</protein>
<keyword evidence="4" id="KW-1185">Reference proteome</keyword>
<evidence type="ECO:0000259" key="2">
    <source>
        <dbReference type="PROSITE" id="PS51745"/>
    </source>
</evidence>
<keyword evidence="1" id="KW-0175">Coiled coil</keyword>
<dbReference type="OrthoDB" id="309363at2759"/>
<evidence type="ECO:0000313" key="3">
    <source>
        <dbReference type="EMBL" id="CAD8212018.1"/>
    </source>
</evidence>
<dbReference type="PROSITE" id="PS51745">
    <property type="entry name" value="PB1"/>
    <property type="match status" value="1"/>
</dbReference>
<accession>A0A8S1YFG7</accession>
<comment type="caution">
    <text evidence="3">The sequence shown here is derived from an EMBL/GenBank/DDBJ whole genome shotgun (WGS) entry which is preliminary data.</text>
</comment>
<name>A0A8S1YFG7_PAROT</name>
<feature type="domain" description="PB1" evidence="2">
    <location>
        <begin position="1"/>
        <end position="82"/>
    </location>
</feature>
<dbReference type="OMA" id="IQMEAQI"/>
<dbReference type="Pfam" id="PF00564">
    <property type="entry name" value="PB1"/>
    <property type="match status" value="1"/>
</dbReference>
<organism evidence="3 4">
    <name type="scientific">Paramecium octaurelia</name>
    <dbReference type="NCBI Taxonomy" id="43137"/>
    <lineage>
        <taxon>Eukaryota</taxon>
        <taxon>Sar</taxon>
        <taxon>Alveolata</taxon>
        <taxon>Ciliophora</taxon>
        <taxon>Intramacronucleata</taxon>
        <taxon>Oligohymenophorea</taxon>
        <taxon>Peniculida</taxon>
        <taxon>Parameciidae</taxon>
        <taxon>Paramecium</taxon>
    </lineage>
</organism>
<gene>
    <name evidence="3" type="ORF">POCTA_138.1.T1560070</name>
</gene>
<dbReference type="CDD" id="cd05992">
    <property type="entry name" value="PB1"/>
    <property type="match status" value="1"/>
</dbReference>
<feature type="coiled-coil region" evidence="1">
    <location>
        <begin position="79"/>
        <end position="127"/>
    </location>
</feature>
<sequence>MDIQVRYQNELTTYYGVQSYDDLLQEIEKKYPFLRNIDLSYQDEEGDTIQVSNTSDILAIIDFTKVIIQMEAQINQIKVQEYEKAKKVEELKQKRLEEQRRKKQEELQKEMNKLQEASQEKLQIEQQFIEQAVDLNNLLLQLNQFKTQPLPEFKKVFYDSDVFDQIREKEQELLVLEDKKGFDTKLKAIQKDIQETFEKLFARRTVQHQENYQKWLENKHKIHIVNQQIASLENEKQGKLQKQDDKLKKLQESVAKMKAELNIPQQNDDQF</sequence>
<evidence type="ECO:0000256" key="1">
    <source>
        <dbReference type="SAM" id="Coils"/>
    </source>
</evidence>
<reference evidence="3" key="1">
    <citation type="submission" date="2021-01" db="EMBL/GenBank/DDBJ databases">
        <authorList>
            <consortium name="Genoscope - CEA"/>
            <person name="William W."/>
        </authorList>
    </citation>
    <scope>NUCLEOTIDE SEQUENCE</scope>
</reference>
<dbReference type="Proteomes" id="UP000683925">
    <property type="component" value="Unassembled WGS sequence"/>
</dbReference>
<dbReference type="InterPro" id="IPR053793">
    <property type="entry name" value="PB1-like"/>
</dbReference>
<dbReference type="EMBL" id="CAJJDP010000158">
    <property type="protein sequence ID" value="CAD8212018.1"/>
    <property type="molecule type" value="Genomic_DNA"/>
</dbReference>